<dbReference type="Proteomes" id="UP000190744">
    <property type="component" value="Unassembled WGS sequence"/>
</dbReference>
<organism evidence="2 3">
    <name type="scientific">Penicillium brasilianum</name>
    <dbReference type="NCBI Taxonomy" id="104259"/>
    <lineage>
        <taxon>Eukaryota</taxon>
        <taxon>Fungi</taxon>
        <taxon>Dikarya</taxon>
        <taxon>Ascomycota</taxon>
        <taxon>Pezizomycotina</taxon>
        <taxon>Eurotiomycetes</taxon>
        <taxon>Eurotiomycetidae</taxon>
        <taxon>Eurotiales</taxon>
        <taxon>Aspergillaceae</taxon>
        <taxon>Penicillium</taxon>
    </lineage>
</organism>
<dbReference type="GO" id="GO:0046464">
    <property type="term" value="P:acylglycerol catabolic process"/>
    <property type="evidence" value="ECO:0007669"/>
    <property type="project" value="TreeGrafter"/>
</dbReference>
<comment type="caution">
    <text evidence="2">The sequence shown here is derived from an EMBL/GenBank/DDBJ whole genome shotgun (WGS) entry which is preliminary data.</text>
</comment>
<feature type="domain" description="AB hydrolase-1" evidence="1">
    <location>
        <begin position="36"/>
        <end position="186"/>
    </location>
</feature>
<name>A0A1S9RS39_PENBI</name>
<dbReference type="InterPro" id="IPR000639">
    <property type="entry name" value="Epox_hydrolase-like"/>
</dbReference>
<reference evidence="3" key="1">
    <citation type="submission" date="2015-09" db="EMBL/GenBank/DDBJ databases">
        <authorList>
            <person name="Fill T.P."/>
            <person name="Baretta J.F."/>
            <person name="de Almeida L.G."/>
            <person name="Rocha M."/>
            <person name="de Souza D.H."/>
            <person name="Malavazi I."/>
            <person name="Cerdeira L.T."/>
            <person name="Hong H."/>
            <person name="Samborskyy M."/>
            <person name="de Vasconcelos A.T."/>
            <person name="Leadlay P."/>
            <person name="Rodrigues-Filho E."/>
        </authorList>
    </citation>
    <scope>NUCLEOTIDE SEQUENCE [LARGE SCALE GENOMIC DNA]</scope>
    <source>
        <strain evidence="3">LaBioMMi 136</strain>
    </source>
</reference>
<dbReference type="Gene3D" id="3.40.50.1820">
    <property type="entry name" value="alpha/beta hydrolase"/>
    <property type="match status" value="1"/>
</dbReference>
<dbReference type="InterPro" id="IPR000073">
    <property type="entry name" value="AB_hydrolase_1"/>
</dbReference>
<evidence type="ECO:0000313" key="2">
    <source>
        <dbReference type="EMBL" id="OOQ88110.1"/>
    </source>
</evidence>
<gene>
    <name evidence="2" type="ORF">PEBR_13885</name>
</gene>
<proteinExistence type="predicted"/>
<dbReference type="GO" id="GO:0072330">
    <property type="term" value="P:monocarboxylic acid biosynthetic process"/>
    <property type="evidence" value="ECO:0007669"/>
    <property type="project" value="UniProtKB-ARBA"/>
</dbReference>
<dbReference type="GO" id="GO:0016020">
    <property type="term" value="C:membrane"/>
    <property type="evidence" value="ECO:0007669"/>
    <property type="project" value="TreeGrafter"/>
</dbReference>
<sequence>MAAIAFPKHAQVLTLSTGHTYSYVYLPPRSPLGASVLFLHGFPSSCYDWRHQIAFFASYGYGVLAPDLLGYGGTSKPSSPEEYKAKKMAAEIAEILDHEKIQRTHAVAHDTGSILLSRFVNYHPERLLSCTFLAVPYSKPGEPFDLEAINAMTKQLAGKERFGYLEFFIRDDAGDLLDQHIDSFFTLFYPASPSLWDDHLGPTGAIESWLSANQHGENAPYITEEERDIHQKIMQGCHGPALNWYHVLVKNMNRQDEIEAQLSVKIQSPVLMVFPAQVAGHSSPAAMQLNDIADDLTLKEVSTSGHWLQLEARGEMNLILKEFFERFDLPVDC</sequence>
<dbReference type="GO" id="GO:0017000">
    <property type="term" value="P:antibiotic biosynthetic process"/>
    <property type="evidence" value="ECO:0007669"/>
    <property type="project" value="UniProtKB-ARBA"/>
</dbReference>
<dbReference type="AlphaFoldDB" id="A0A1S9RS39"/>
<evidence type="ECO:0000313" key="3">
    <source>
        <dbReference type="Proteomes" id="UP000190744"/>
    </source>
</evidence>
<keyword evidence="2" id="KW-0378">Hydrolase</keyword>
<dbReference type="InterPro" id="IPR050266">
    <property type="entry name" value="AB_hydrolase_sf"/>
</dbReference>
<dbReference type="Pfam" id="PF00561">
    <property type="entry name" value="Abhydrolase_1"/>
    <property type="match status" value="1"/>
</dbReference>
<dbReference type="GO" id="GO:0047372">
    <property type="term" value="F:monoacylglycerol lipase activity"/>
    <property type="evidence" value="ECO:0007669"/>
    <property type="project" value="TreeGrafter"/>
</dbReference>
<evidence type="ECO:0000259" key="1">
    <source>
        <dbReference type="Pfam" id="PF00561"/>
    </source>
</evidence>
<dbReference type="PRINTS" id="PR00412">
    <property type="entry name" value="EPOXHYDRLASE"/>
</dbReference>
<protein>
    <submittedName>
        <fullName evidence="2">Putative epoxide hydrolase</fullName>
    </submittedName>
</protein>
<dbReference type="PANTHER" id="PTHR43798:SF33">
    <property type="entry name" value="HYDROLASE, PUTATIVE (AFU_ORTHOLOGUE AFUA_2G14860)-RELATED"/>
    <property type="match status" value="1"/>
</dbReference>
<dbReference type="PANTHER" id="PTHR43798">
    <property type="entry name" value="MONOACYLGLYCEROL LIPASE"/>
    <property type="match status" value="1"/>
</dbReference>
<dbReference type="InterPro" id="IPR029058">
    <property type="entry name" value="AB_hydrolase_fold"/>
</dbReference>
<dbReference type="EMBL" id="LJBN01000120">
    <property type="protein sequence ID" value="OOQ88110.1"/>
    <property type="molecule type" value="Genomic_DNA"/>
</dbReference>
<accession>A0A1S9RS39</accession>
<dbReference type="SUPFAM" id="SSF53474">
    <property type="entry name" value="alpha/beta-Hydrolases"/>
    <property type="match status" value="1"/>
</dbReference>